<keyword evidence="6" id="KW-1185">Reference proteome</keyword>
<dbReference type="RefSeq" id="WP_089280860.1">
    <property type="nucleotide sequence ID" value="NZ_FZOJ01000001.1"/>
</dbReference>
<dbReference type="InterPro" id="IPR054613">
    <property type="entry name" value="Peptidase_S78_dom"/>
</dbReference>
<keyword evidence="3" id="KW-0378">Hydrolase</keyword>
<evidence type="ECO:0000313" key="6">
    <source>
        <dbReference type="Proteomes" id="UP000198304"/>
    </source>
</evidence>
<reference evidence="5 6" key="1">
    <citation type="submission" date="2017-06" db="EMBL/GenBank/DDBJ databases">
        <authorList>
            <person name="Kim H.J."/>
            <person name="Triplett B.A."/>
        </authorList>
    </citation>
    <scope>NUCLEOTIDE SEQUENCE [LARGE SCALE GENOMIC DNA]</scope>
    <source>
        <strain evidence="5 6">SCA</strain>
    </source>
</reference>
<dbReference type="EMBL" id="FZOJ01000001">
    <property type="protein sequence ID" value="SNR85914.1"/>
    <property type="molecule type" value="Genomic_DNA"/>
</dbReference>
<dbReference type="Pfam" id="PF04586">
    <property type="entry name" value="Peptidase_S78"/>
    <property type="match status" value="1"/>
</dbReference>
<dbReference type="Proteomes" id="UP000198304">
    <property type="component" value="Unassembled WGS sequence"/>
</dbReference>
<evidence type="ECO:0000256" key="3">
    <source>
        <dbReference type="ARBA" id="ARBA00022801"/>
    </source>
</evidence>
<keyword evidence="2" id="KW-0645">Protease</keyword>
<protein>
    <recommendedName>
        <fullName evidence="4">Prohead serine protease domain-containing protein</fullName>
    </recommendedName>
</protein>
<dbReference type="GO" id="GO:0008233">
    <property type="term" value="F:peptidase activity"/>
    <property type="evidence" value="ECO:0007669"/>
    <property type="project" value="UniProtKB-KW"/>
</dbReference>
<evidence type="ECO:0000259" key="4">
    <source>
        <dbReference type="Pfam" id="PF04586"/>
    </source>
</evidence>
<sequence length="195" mass="22201">MKAEIRADGLHIVGYVNVPGRESRPVITPRGKVIEVIEQRAFQRAIGKVDNIDLKVDHERKIASTKEGSLKVYEDEVGLRAEAAILDEEVIQGAKEGKLKGWSFNMMKVVDEIEERTGKLPLRRVKDFVMTEITLALRKMPVYSSTSIELRAEEEEEVEIRTSECDTAVIDLTEAKKDTINYSECENRILQLKER</sequence>
<gene>
    <name evidence="5" type="ORF">SAMN05446037_100159</name>
</gene>
<evidence type="ECO:0000256" key="1">
    <source>
        <dbReference type="ARBA" id="ARBA00022612"/>
    </source>
</evidence>
<feature type="domain" description="Prohead serine protease" evidence="4">
    <location>
        <begin position="8"/>
        <end position="158"/>
    </location>
</feature>
<proteinExistence type="predicted"/>
<dbReference type="GO" id="GO:0006508">
    <property type="term" value="P:proteolysis"/>
    <property type="evidence" value="ECO:0007669"/>
    <property type="project" value="UniProtKB-KW"/>
</dbReference>
<evidence type="ECO:0000313" key="5">
    <source>
        <dbReference type="EMBL" id="SNR85914.1"/>
    </source>
</evidence>
<accession>A0A238ZT29</accession>
<dbReference type="OrthoDB" id="2843430at2"/>
<dbReference type="AlphaFoldDB" id="A0A238ZT29"/>
<organism evidence="5 6">
    <name type="scientific">Anaerovirgula multivorans</name>
    <dbReference type="NCBI Taxonomy" id="312168"/>
    <lineage>
        <taxon>Bacteria</taxon>
        <taxon>Bacillati</taxon>
        <taxon>Bacillota</taxon>
        <taxon>Clostridia</taxon>
        <taxon>Peptostreptococcales</taxon>
        <taxon>Natronincolaceae</taxon>
        <taxon>Anaerovirgula</taxon>
    </lineage>
</organism>
<keyword evidence="1" id="KW-1188">Viral release from host cell</keyword>
<name>A0A238ZT29_9FIRM</name>
<evidence type="ECO:0000256" key="2">
    <source>
        <dbReference type="ARBA" id="ARBA00022670"/>
    </source>
</evidence>